<evidence type="ECO:0000256" key="1">
    <source>
        <dbReference type="SAM" id="Phobius"/>
    </source>
</evidence>
<gene>
    <name evidence="2" type="ORF">SAMN05444170_5043</name>
</gene>
<organism evidence="2 3">
    <name type="scientific">Bradyrhizobium erythrophlei</name>
    <dbReference type="NCBI Taxonomy" id="1437360"/>
    <lineage>
        <taxon>Bacteria</taxon>
        <taxon>Pseudomonadati</taxon>
        <taxon>Pseudomonadota</taxon>
        <taxon>Alphaproteobacteria</taxon>
        <taxon>Hyphomicrobiales</taxon>
        <taxon>Nitrobacteraceae</taxon>
        <taxon>Bradyrhizobium</taxon>
    </lineage>
</organism>
<proteinExistence type="predicted"/>
<keyword evidence="1" id="KW-1133">Transmembrane helix</keyword>
<evidence type="ECO:0000313" key="3">
    <source>
        <dbReference type="Proteomes" id="UP000184096"/>
    </source>
</evidence>
<dbReference type="AlphaFoldDB" id="A0A1M7UGQ5"/>
<evidence type="ECO:0000313" key="2">
    <source>
        <dbReference type="EMBL" id="SHN82211.1"/>
    </source>
</evidence>
<keyword evidence="3" id="KW-1185">Reference proteome</keyword>
<keyword evidence="1" id="KW-0812">Transmembrane</keyword>
<accession>A0A1M7UGQ5</accession>
<feature type="transmembrane region" description="Helical" evidence="1">
    <location>
        <begin position="27"/>
        <end position="45"/>
    </location>
</feature>
<dbReference type="Proteomes" id="UP000184096">
    <property type="component" value="Chromosome I"/>
</dbReference>
<keyword evidence="1" id="KW-0472">Membrane</keyword>
<name>A0A1M7UGQ5_9BRAD</name>
<dbReference type="RefSeq" id="WP_156898696.1">
    <property type="nucleotide sequence ID" value="NZ_LT670849.1"/>
</dbReference>
<reference evidence="3" key="1">
    <citation type="submission" date="2016-11" db="EMBL/GenBank/DDBJ databases">
        <authorList>
            <person name="Varghese N."/>
            <person name="Submissions S."/>
        </authorList>
    </citation>
    <scope>NUCLEOTIDE SEQUENCE [LARGE SCALE GENOMIC DNA]</scope>
    <source>
        <strain evidence="3">GAS401</strain>
    </source>
</reference>
<sequence length="56" mass="6495">MKAFHKLGCLFWERAPITKCCRSMEDIAMLMFYLPLMIFEAMFAGDKRKAGEVDSD</sequence>
<dbReference type="EMBL" id="LT670849">
    <property type="protein sequence ID" value="SHN82211.1"/>
    <property type="molecule type" value="Genomic_DNA"/>
</dbReference>
<protein>
    <submittedName>
        <fullName evidence="2">Uncharacterized protein</fullName>
    </submittedName>
</protein>